<sequence length="142" mass="15601">MLTIPGDAVSCLGSLHNLRSIKLENLGVLYDSDTVRHLAESWPALMSLVITHPHIIRTCPCMELEDVLHFVENCFNLANIAITINPIKDDSSFPPESSLPLSVASRVHFHGLGCSGNIIDKVAQFIAAVFVHSHFHLHDNPS</sequence>
<organism evidence="1 2">
    <name type="scientific">Phlebiopsis gigantea (strain 11061_1 CR5-6)</name>
    <name type="common">White-rot fungus</name>
    <name type="synonym">Peniophora gigantea</name>
    <dbReference type="NCBI Taxonomy" id="745531"/>
    <lineage>
        <taxon>Eukaryota</taxon>
        <taxon>Fungi</taxon>
        <taxon>Dikarya</taxon>
        <taxon>Basidiomycota</taxon>
        <taxon>Agaricomycotina</taxon>
        <taxon>Agaricomycetes</taxon>
        <taxon>Polyporales</taxon>
        <taxon>Phanerochaetaceae</taxon>
        <taxon>Phlebiopsis</taxon>
    </lineage>
</organism>
<dbReference type="Proteomes" id="UP000053257">
    <property type="component" value="Unassembled WGS sequence"/>
</dbReference>
<name>A0A0C3NJK5_PHLG1</name>
<evidence type="ECO:0000313" key="1">
    <source>
        <dbReference type="EMBL" id="KIP05119.1"/>
    </source>
</evidence>
<evidence type="ECO:0008006" key="3">
    <source>
        <dbReference type="Google" id="ProtNLM"/>
    </source>
</evidence>
<dbReference type="SUPFAM" id="SSF52047">
    <property type="entry name" value="RNI-like"/>
    <property type="match status" value="1"/>
</dbReference>
<dbReference type="HOGENOM" id="CLU_1816491_0_0_1"/>
<dbReference type="EMBL" id="KN840552">
    <property type="protein sequence ID" value="KIP05119.1"/>
    <property type="molecule type" value="Genomic_DNA"/>
</dbReference>
<protein>
    <recommendedName>
        <fullName evidence="3">F-box domain-containing protein</fullName>
    </recommendedName>
</protein>
<dbReference type="AlphaFoldDB" id="A0A0C3NJK5"/>
<proteinExistence type="predicted"/>
<evidence type="ECO:0000313" key="2">
    <source>
        <dbReference type="Proteomes" id="UP000053257"/>
    </source>
</evidence>
<keyword evidence="2" id="KW-1185">Reference proteome</keyword>
<reference evidence="1 2" key="1">
    <citation type="journal article" date="2014" name="PLoS Genet.">
        <title>Analysis of the Phlebiopsis gigantea genome, transcriptome and secretome provides insight into its pioneer colonization strategies of wood.</title>
        <authorList>
            <person name="Hori C."/>
            <person name="Ishida T."/>
            <person name="Igarashi K."/>
            <person name="Samejima M."/>
            <person name="Suzuki H."/>
            <person name="Master E."/>
            <person name="Ferreira P."/>
            <person name="Ruiz-Duenas F.J."/>
            <person name="Held B."/>
            <person name="Canessa P."/>
            <person name="Larrondo L.F."/>
            <person name="Schmoll M."/>
            <person name="Druzhinina I.S."/>
            <person name="Kubicek C.P."/>
            <person name="Gaskell J.A."/>
            <person name="Kersten P."/>
            <person name="St John F."/>
            <person name="Glasner J."/>
            <person name="Sabat G."/>
            <person name="Splinter BonDurant S."/>
            <person name="Syed K."/>
            <person name="Yadav J."/>
            <person name="Mgbeahuruike A.C."/>
            <person name="Kovalchuk A."/>
            <person name="Asiegbu F.O."/>
            <person name="Lackner G."/>
            <person name="Hoffmeister D."/>
            <person name="Rencoret J."/>
            <person name="Gutierrez A."/>
            <person name="Sun H."/>
            <person name="Lindquist E."/>
            <person name="Barry K."/>
            <person name="Riley R."/>
            <person name="Grigoriev I.V."/>
            <person name="Henrissat B."/>
            <person name="Kues U."/>
            <person name="Berka R.M."/>
            <person name="Martinez A.T."/>
            <person name="Covert S.F."/>
            <person name="Blanchette R.A."/>
            <person name="Cullen D."/>
        </authorList>
    </citation>
    <scope>NUCLEOTIDE SEQUENCE [LARGE SCALE GENOMIC DNA]</scope>
    <source>
        <strain evidence="1 2">11061_1 CR5-6</strain>
    </source>
</reference>
<accession>A0A0C3NJK5</accession>
<gene>
    <name evidence="1" type="ORF">PHLGIDRAFT_165991</name>
</gene>